<evidence type="ECO:0000259" key="3">
    <source>
        <dbReference type="Pfam" id="PF13505"/>
    </source>
</evidence>
<dbReference type="EMBL" id="CP036434">
    <property type="protein sequence ID" value="QDV05715.1"/>
    <property type="molecule type" value="Genomic_DNA"/>
</dbReference>
<evidence type="ECO:0000256" key="1">
    <source>
        <dbReference type="ARBA" id="ARBA00022729"/>
    </source>
</evidence>
<proteinExistence type="predicted"/>
<dbReference type="Proteomes" id="UP000320390">
    <property type="component" value="Chromosome"/>
</dbReference>
<name>A0A518ENQ6_9BACT</name>
<gene>
    <name evidence="4" type="ORF">Poly30_12160</name>
</gene>
<feature type="domain" description="Outer membrane protein beta-barrel" evidence="3">
    <location>
        <begin position="199"/>
        <end position="358"/>
    </location>
</feature>
<organism evidence="4 5">
    <name type="scientific">Saltatorellus ferox</name>
    <dbReference type="NCBI Taxonomy" id="2528018"/>
    <lineage>
        <taxon>Bacteria</taxon>
        <taxon>Pseudomonadati</taxon>
        <taxon>Planctomycetota</taxon>
        <taxon>Planctomycetia</taxon>
        <taxon>Planctomycetia incertae sedis</taxon>
        <taxon>Saltatorellus</taxon>
    </lineage>
</organism>
<dbReference type="SUPFAM" id="SSF56925">
    <property type="entry name" value="OMPA-like"/>
    <property type="match status" value="1"/>
</dbReference>
<feature type="signal peptide" evidence="2">
    <location>
        <begin position="1"/>
        <end position="27"/>
    </location>
</feature>
<evidence type="ECO:0000313" key="5">
    <source>
        <dbReference type="Proteomes" id="UP000320390"/>
    </source>
</evidence>
<evidence type="ECO:0000256" key="2">
    <source>
        <dbReference type="SAM" id="SignalP"/>
    </source>
</evidence>
<dbReference type="AlphaFoldDB" id="A0A518ENQ6"/>
<protein>
    <recommendedName>
        <fullName evidence="3">Outer membrane protein beta-barrel domain-containing protein</fullName>
    </recommendedName>
</protein>
<sequence length="358" mass="39374" precursor="true">MRIENPRTMRSLCALGASLLLSTSVAAAQTPLEIEEAVDQSEAAFERSSEGVLRIDDADGSALGVVESSFAAPNLRQDDPTSVPSEGYFFDEDQPRAFWRSQNGRRIVHPMSAPNYNDDAYITSDIRGHYMNHQFPRNGVTNGGAARTYGFQFRKAIDERFQFQVSKLGFNDVHLGGSEEAGLDDLAVAIKYAFLQDWESQTHASIGVGYELGIGDDDTLGGDDEFRVFGALNKGFDRSHFGLSVNALFATGSENVNGDSDRLSAHLHYDYEVNDMFSPIVELNYYKTLSNGAPVTPFGGLDLGNFGGNEDEDSLSIAIGGEVRLQRDLAVRLGYESPLTDSVDLWGYRWTASAIWRF</sequence>
<dbReference type="InterPro" id="IPR027385">
    <property type="entry name" value="Beta-barrel_OMP"/>
</dbReference>
<reference evidence="4 5" key="1">
    <citation type="submission" date="2019-02" db="EMBL/GenBank/DDBJ databases">
        <title>Deep-cultivation of Planctomycetes and their phenomic and genomic characterization uncovers novel biology.</title>
        <authorList>
            <person name="Wiegand S."/>
            <person name="Jogler M."/>
            <person name="Boedeker C."/>
            <person name="Pinto D."/>
            <person name="Vollmers J."/>
            <person name="Rivas-Marin E."/>
            <person name="Kohn T."/>
            <person name="Peeters S.H."/>
            <person name="Heuer A."/>
            <person name="Rast P."/>
            <person name="Oberbeckmann S."/>
            <person name="Bunk B."/>
            <person name="Jeske O."/>
            <person name="Meyerdierks A."/>
            <person name="Storesund J.E."/>
            <person name="Kallscheuer N."/>
            <person name="Luecker S."/>
            <person name="Lage O.M."/>
            <person name="Pohl T."/>
            <person name="Merkel B.J."/>
            <person name="Hornburger P."/>
            <person name="Mueller R.-W."/>
            <person name="Bruemmer F."/>
            <person name="Labrenz M."/>
            <person name="Spormann A.M."/>
            <person name="Op den Camp H."/>
            <person name="Overmann J."/>
            <person name="Amann R."/>
            <person name="Jetten M.S.M."/>
            <person name="Mascher T."/>
            <person name="Medema M.H."/>
            <person name="Devos D.P."/>
            <person name="Kaster A.-K."/>
            <person name="Ovreas L."/>
            <person name="Rohde M."/>
            <person name="Galperin M.Y."/>
            <person name="Jogler C."/>
        </authorList>
    </citation>
    <scope>NUCLEOTIDE SEQUENCE [LARGE SCALE GENOMIC DNA]</scope>
    <source>
        <strain evidence="4 5">Poly30</strain>
    </source>
</reference>
<dbReference type="OrthoDB" id="188986at2"/>
<feature type="chain" id="PRO_5021761852" description="Outer membrane protein beta-barrel domain-containing protein" evidence="2">
    <location>
        <begin position="28"/>
        <end position="358"/>
    </location>
</feature>
<dbReference type="InterPro" id="IPR011250">
    <property type="entry name" value="OMP/PagP_B-barrel"/>
</dbReference>
<dbReference type="Pfam" id="PF13505">
    <property type="entry name" value="OMP_b-brl"/>
    <property type="match status" value="1"/>
</dbReference>
<accession>A0A518ENQ6</accession>
<keyword evidence="1 2" id="KW-0732">Signal</keyword>
<keyword evidence="5" id="KW-1185">Reference proteome</keyword>
<evidence type="ECO:0000313" key="4">
    <source>
        <dbReference type="EMBL" id="QDV05715.1"/>
    </source>
</evidence>